<proteinExistence type="predicted"/>
<name>A0A8S8ZJA6_SORMA</name>
<dbReference type="GO" id="GO:0003697">
    <property type="term" value="F:single-stranded DNA binding"/>
    <property type="evidence" value="ECO:0007669"/>
    <property type="project" value="TreeGrafter"/>
</dbReference>
<evidence type="ECO:0000313" key="5">
    <source>
        <dbReference type="EMBL" id="KAA8630847.1"/>
    </source>
</evidence>
<dbReference type="Pfam" id="PF06087">
    <property type="entry name" value="Tyr-DNA_phospho"/>
    <property type="match status" value="1"/>
</dbReference>
<feature type="active site" description="Nucleophile" evidence="1">
    <location>
        <position position="443"/>
    </location>
</feature>
<evidence type="ECO:0000256" key="2">
    <source>
        <dbReference type="PIRSR" id="PIRSR610347-2"/>
    </source>
</evidence>
<feature type="active site" description="Proton donor/acceptor" evidence="1">
    <location>
        <position position="677"/>
    </location>
</feature>
<feature type="compositionally biased region" description="Polar residues" evidence="4">
    <location>
        <begin position="156"/>
        <end position="165"/>
    </location>
</feature>
<dbReference type="GO" id="GO:0006281">
    <property type="term" value="P:DNA repair"/>
    <property type="evidence" value="ECO:0007669"/>
    <property type="project" value="InterPro"/>
</dbReference>
<organism evidence="5 6">
    <name type="scientific">Sordaria macrospora</name>
    <dbReference type="NCBI Taxonomy" id="5147"/>
    <lineage>
        <taxon>Eukaryota</taxon>
        <taxon>Fungi</taxon>
        <taxon>Dikarya</taxon>
        <taxon>Ascomycota</taxon>
        <taxon>Pezizomycotina</taxon>
        <taxon>Sordariomycetes</taxon>
        <taxon>Sordariomycetidae</taxon>
        <taxon>Sordariales</taxon>
        <taxon>Sordariaceae</taxon>
        <taxon>Sordaria</taxon>
    </lineage>
</organism>
<dbReference type="GO" id="GO:0017005">
    <property type="term" value="F:3'-tyrosyl-DNA phosphodiesterase activity"/>
    <property type="evidence" value="ECO:0007669"/>
    <property type="project" value="TreeGrafter"/>
</dbReference>
<feature type="site" description="Interaction with DNA" evidence="3">
    <location>
        <position position="710"/>
    </location>
</feature>
<evidence type="ECO:0000256" key="4">
    <source>
        <dbReference type="SAM" id="MobiDB-lite"/>
    </source>
</evidence>
<feature type="compositionally biased region" description="Basic and acidic residues" evidence="4">
    <location>
        <begin position="188"/>
        <end position="197"/>
    </location>
</feature>
<dbReference type="GO" id="GO:0005634">
    <property type="term" value="C:nucleus"/>
    <property type="evidence" value="ECO:0007669"/>
    <property type="project" value="InterPro"/>
</dbReference>
<dbReference type="Proteomes" id="UP000433876">
    <property type="component" value="Unassembled WGS sequence"/>
</dbReference>
<sequence length="820" mass="90073">MMRPLLRTPRFHSSCPNKQTFALVYLSYPATLLKYRPYQTERFCFLPSFGTLRFVFQHAYPIHIELFPLFWSQLSLPCETTSARPARISSHNSHFGRQHYSLNRATSFASSRAPLHAMADNRGARVIDAEDMSDDEALRVTIALSLGQDPFKPQTAGKSSATIDLTQDDEENGESQSKTAVESQPTAKDAKPSESRKSASTTSAQTSSVSALFGLDRKKMEEERLARLKNKKRPASSALDSPSPTTARPQQRPKMSSSSSNYSKTGTGPQTIADLLAPESDEDKTASSQGSNSSPVTGRMVKAGKQQQAKPSESGKVATAPSAGAASVGQFFTAGRTLSSSRPKPELPFPKGAVKKTWVRGQARKGDDITIEEVFQKDKLQLAVLSTFILDEAWLFDKLDLTKTKLILCRGAPNQGEQISNWLDGFPTVRKHLVPMNGPGCMHSKLQLLKYEDYLRIVVPSANLVSFDWGETGDMENILFIIDLPALDEPDVTRALTPFGEELLYFLKAKQLDDGLIKSLKKYDWTETKRYGFVHSIAASPVDDKAWRTGYCGLGRTVKALGLGTSKTIEMDVVAASLGSIKDSLLKALYYACQGDSGVKELESRPVGKKGQEVLDPGAAEVRKHTRIYFPSKHTVRNSIAKDAGTICFQKQWFEASTFPREVLRDCISTRPGMLMHDKMIFVRKTEESKDEPGKKVVSGFAYVGSANMSESAWGRLIKDRNTKKPKITCRNWECGVIVPARRATVAASSSLSASSHEENKEEGNGNGKGKAQEAMPTSAAEDDTLSWGVFEGHVPVPMKVPASPLQMNGSKSPFFFGGF</sequence>
<feature type="compositionally biased region" description="Polar residues" evidence="4">
    <location>
        <begin position="174"/>
        <end position="186"/>
    </location>
</feature>
<dbReference type="AlphaFoldDB" id="A0A8S8ZJA6"/>
<feature type="compositionally biased region" description="Basic and acidic residues" evidence="4">
    <location>
        <begin position="215"/>
        <end position="226"/>
    </location>
</feature>
<accession>A0A8S8ZJA6</accession>
<feature type="compositionally biased region" description="Polar residues" evidence="4">
    <location>
        <begin position="238"/>
        <end position="270"/>
    </location>
</feature>
<dbReference type="SUPFAM" id="SSF56024">
    <property type="entry name" value="Phospholipase D/nuclease"/>
    <property type="match status" value="2"/>
</dbReference>
<evidence type="ECO:0000256" key="1">
    <source>
        <dbReference type="PIRSR" id="PIRSR610347-1"/>
    </source>
</evidence>
<comment type="caution">
    <text evidence="5">The sequence shown here is derived from an EMBL/GenBank/DDBJ whole genome shotgun (WGS) entry which is preliminary data.</text>
</comment>
<dbReference type="InterPro" id="IPR010347">
    <property type="entry name" value="Tdp1"/>
</dbReference>
<feature type="region of interest" description="Disordered" evidence="4">
    <location>
        <begin position="749"/>
        <end position="782"/>
    </location>
</feature>
<dbReference type="PANTHER" id="PTHR12415:SF4">
    <property type="entry name" value="TYROSYL-DNA PHOSPHODIESTERASE DOMAIN-CONTAINING PROTEIN"/>
    <property type="match status" value="1"/>
</dbReference>
<feature type="binding site" evidence="2">
    <location>
        <position position="679"/>
    </location>
    <ligand>
        <name>substrate</name>
    </ligand>
</feature>
<dbReference type="PANTHER" id="PTHR12415">
    <property type="entry name" value="TYROSYL-DNA PHOSPHODIESTERASE 1"/>
    <property type="match status" value="1"/>
</dbReference>
<dbReference type="VEuPathDB" id="FungiDB:SMAC_07097"/>
<feature type="compositionally biased region" description="Low complexity" evidence="4">
    <location>
        <begin position="198"/>
        <end position="211"/>
    </location>
</feature>
<evidence type="ECO:0000313" key="6">
    <source>
        <dbReference type="Proteomes" id="UP000433876"/>
    </source>
</evidence>
<feature type="binding site" evidence="2">
    <location>
        <position position="445"/>
    </location>
    <ligand>
        <name>substrate</name>
    </ligand>
</feature>
<dbReference type="Gene3D" id="3.30.870.10">
    <property type="entry name" value="Endonuclease Chain A"/>
    <property type="match status" value="2"/>
</dbReference>
<dbReference type="GO" id="GO:0003690">
    <property type="term" value="F:double-stranded DNA binding"/>
    <property type="evidence" value="ECO:0007669"/>
    <property type="project" value="TreeGrafter"/>
</dbReference>
<feature type="compositionally biased region" description="Polar residues" evidence="4">
    <location>
        <begin position="286"/>
        <end position="296"/>
    </location>
</feature>
<dbReference type="EMBL" id="NMPR01000092">
    <property type="protein sequence ID" value="KAA8630847.1"/>
    <property type="molecule type" value="Genomic_DNA"/>
</dbReference>
<reference evidence="5 6" key="1">
    <citation type="submission" date="2017-07" db="EMBL/GenBank/DDBJ databases">
        <title>Genome sequence of the Sordaria macrospora wild type strain R19027.</title>
        <authorList>
            <person name="Nowrousian M."/>
            <person name="Teichert I."/>
            <person name="Kueck U."/>
        </authorList>
    </citation>
    <scope>NUCLEOTIDE SEQUENCE [LARGE SCALE GENOMIC DNA]</scope>
    <source>
        <strain evidence="5 6">R19027</strain>
        <tissue evidence="5">Mycelium</tissue>
    </source>
</reference>
<feature type="region of interest" description="Disordered" evidence="4">
    <location>
        <begin position="149"/>
        <end position="322"/>
    </location>
</feature>
<evidence type="ECO:0008006" key="7">
    <source>
        <dbReference type="Google" id="ProtNLM"/>
    </source>
</evidence>
<evidence type="ECO:0000256" key="3">
    <source>
        <dbReference type="PIRSR" id="PIRSR610347-3"/>
    </source>
</evidence>
<protein>
    <recommendedName>
        <fullName evidence="7">PLD phosphodiesterase domain-containing protein</fullName>
    </recommendedName>
</protein>
<dbReference type="CDD" id="cd09122">
    <property type="entry name" value="PLDc_Tdp1_1"/>
    <property type="match status" value="1"/>
</dbReference>
<gene>
    <name evidence="5" type="ORF">SMACR_07097</name>
</gene>